<dbReference type="PANTHER" id="PTHR42837">
    <property type="entry name" value="REGULATOR OF SIGMA-E PROTEASE RSEP"/>
    <property type="match status" value="1"/>
</dbReference>
<dbReference type="GO" id="GO:0004222">
    <property type="term" value="F:metalloendopeptidase activity"/>
    <property type="evidence" value="ECO:0007669"/>
    <property type="project" value="InterPro"/>
</dbReference>
<keyword evidence="3" id="KW-0378">Hydrolase</keyword>
<dbReference type="InterPro" id="IPR041489">
    <property type="entry name" value="PDZ_6"/>
</dbReference>
<evidence type="ECO:0000256" key="1">
    <source>
        <dbReference type="ARBA" id="ARBA00001947"/>
    </source>
</evidence>
<dbReference type="InterPro" id="IPR001478">
    <property type="entry name" value="PDZ"/>
</dbReference>
<dbReference type="PROSITE" id="PS50106">
    <property type="entry name" value="PDZ"/>
    <property type="match status" value="2"/>
</dbReference>
<dbReference type="InterPro" id="IPR004387">
    <property type="entry name" value="Pept_M50_Zn"/>
</dbReference>
<dbReference type="Pfam" id="PF17820">
    <property type="entry name" value="PDZ_6"/>
    <property type="match status" value="1"/>
</dbReference>
<comment type="caution">
    <text evidence="3">The sequence shown here is derived from an EMBL/GenBank/DDBJ whole genome shotgun (WGS) entry which is preliminary data.</text>
</comment>
<name>A0A1J5S6G3_9ZZZZ</name>
<dbReference type="GO" id="GO:0006508">
    <property type="term" value="P:proteolysis"/>
    <property type="evidence" value="ECO:0007669"/>
    <property type="project" value="UniProtKB-KW"/>
</dbReference>
<dbReference type="EMBL" id="MLJW01000063">
    <property type="protein sequence ID" value="OIR03706.1"/>
    <property type="molecule type" value="Genomic_DNA"/>
</dbReference>
<feature type="domain" description="PDZ" evidence="2">
    <location>
        <begin position="290"/>
        <end position="319"/>
    </location>
</feature>
<dbReference type="PANTHER" id="PTHR42837:SF2">
    <property type="entry name" value="MEMBRANE METALLOPROTEASE ARASP2, CHLOROPLASTIC-RELATED"/>
    <property type="match status" value="1"/>
</dbReference>
<sequence length="475" mass="51730">MKAPFRALLFLAPLMLAFAASPAAAASDTSSSSPSVAALWKERTACVVAVEYTVKTEVDRREVVSYGTVVDHQGTIVLPPMAINLRFAPNQLTAFKVFLPGDAVGAPATYLGLDPMSGWHFVRAGASQLSRLRPVTDFSPTKPAEPGLDEHVWGIALRGKDEDFLPYLLSSHVSLINNLPQPTAIAQQEVASPGLPVFNRAGDFVGIALSSFGQSFVEFSRNERSGLPLMLVNVEESSAFLVASECLPQFLRIPTNVFGRPIAWLGTYGLEPVDPDVARFLHIDNQSAAVVSEVLENSPAQKAGLQSRDIIVAINGKTLPRFRPDRVVTSYIEREVDRHRPGDSLELTVLRNGQRLELKTTLADAPTLEREAPRRYFERLGFTARAFVFSDAVARRTSFANATGVIAHFVKPDGPAAIAGLQTGDWIKEIDGVEVKTYQEAVDRLAAIEADPARTEYVLLVARNGDTSIIRVKLK</sequence>
<evidence type="ECO:0000259" key="2">
    <source>
        <dbReference type="PROSITE" id="PS50106"/>
    </source>
</evidence>
<protein>
    <submittedName>
        <fullName evidence="3">Putative periplasmic serine endoprotease DegP-like</fullName>
        <ecNumber evidence="3">3.4.21.107</ecNumber>
    </submittedName>
</protein>
<dbReference type="Pfam" id="PF13180">
    <property type="entry name" value="PDZ_2"/>
    <property type="match status" value="1"/>
</dbReference>
<dbReference type="SUPFAM" id="SSF50156">
    <property type="entry name" value="PDZ domain-like"/>
    <property type="match status" value="2"/>
</dbReference>
<reference evidence="3" key="1">
    <citation type="submission" date="2016-10" db="EMBL/GenBank/DDBJ databases">
        <title>Sequence of Gallionella enrichment culture.</title>
        <authorList>
            <person name="Poehlein A."/>
            <person name="Muehling M."/>
            <person name="Daniel R."/>
        </authorList>
    </citation>
    <scope>NUCLEOTIDE SEQUENCE</scope>
</reference>
<comment type="cofactor">
    <cofactor evidence="1">
        <name>Zn(2+)</name>
        <dbReference type="ChEBI" id="CHEBI:29105"/>
    </cofactor>
</comment>
<accession>A0A1J5S6G3</accession>
<dbReference type="EC" id="3.4.21.107" evidence="3"/>
<dbReference type="Gene3D" id="2.30.42.10">
    <property type="match status" value="2"/>
</dbReference>
<dbReference type="GO" id="GO:0016020">
    <property type="term" value="C:membrane"/>
    <property type="evidence" value="ECO:0007669"/>
    <property type="project" value="InterPro"/>
</dbReference>
<keyword evidence="3" id="KW-0645">Protease</keyword>
<feature type="domain" description="PDZ" evidence="2">
    <location>
        <begin position="365"/>
        <end position="445"/>
    </location>
</feature>
<dbReference type="InterPro" id="IPR036034">
    <property type="entry name" value="PDZ_sf"/>
</dbReference>
<proteinExistence type="predicted"/>
<evidence type="ECO:0000313" key="3">
    <source>
        <dbReference type="EMBL" id="OIR03706.1"/>
    </source>
</evidence>
<dbReference type="AlphaFoldDB" id="A0A1J5S6G3"/>
<dbReference type="SMART" id="SM00228">
    <property type="entry name" value="PDZ"/>
    <property type="match status" value="2"/>
</dbReference>
<gene>
    <name evidence="3" type="primary">mucD_7</name>
    <name evidence="3" type="ORF">GALL_141230</name>
</gene>
<organism evidence="3">
    <name type="scientific">mine drainage metagenome</name>
    <dbReference type="NCBI Taxonomy" id="410659"/>
    <lineage>
        <taxon>unclassified sequences</taxon>
        <taxon>metagenomes</taxon>
        <taxon>ecological metagenomes</taxon>
    </lineage>
</organism>